<gene>
    <name evidence="1" type="ORF">mgI393</name>
</gene>
<proteinExistence type="predicted"/>
<name>Q3BKH5_9PROT</name>
<evidence type="ECO:0000313" key="1">
    <source>
        <dbReference type="EMBL" id="CAJ30051.1"/>
    </source>
</evidence>
<organism evidence="1">
    <name type="scientific">Magnetospirillum gryphiswaldense</name>
    <dbReference type="NCBI Taxonomy" id="55518"/>
    <lineage>
        <taxon>Bacteria</taxon>
        <taxon>Pseudomonadati</taxon>
        <taxon>Pseudomonadota</taxon>
        <taxon>Alphaproteobacteria</taxon>
        <taxon>Rhodospirillales</taxon>
        <taxon>Rhodospirillaceae</taxon>
        <taxon>Magnetospirillum</taxon>
    </lineage>
</organism>
<sequence length="202" mass="22927">MIPEMRKRARSLARRPSQANIIAGFLLIGWGGKEALESGTLITNSDFRKILVGTSDSLRTQVLWQLRQWAFGNEDQLCERVLPFLHDVWPRHRALKTPLLSSHLVELALNSGDLFPDVVVAILPRLVPIRGGHLRIALDVGDERHLARRFPSSMLELLWAILADDVSQWPYKATDILGLLETAPETVADPRLSELRRRRAQY</sequence>
<reference evidence="1" key="1">
    <citation type="journal article" date="2005" name="J. Bacteriol.">
        <title>A hypervariable 130-kilobase genomic region of Magnetospirillum gryphiswaldense comprises a magnetosome island which undergoes frequent rearrangements during stationary growth.</title>
        <authorList>
            <person name="Ullrich S."/>
            <person name="Kube M."/>
            <person name="Schuebbe S."/>
            <person name="Reinhardt R."/>
            <person name="Schueler D."/>
        </authorList>
    </citation>
    <scope>NUCLEOTIDE SEQUENCE</scope>
    <source>
        <strain evidence="1">MSR-1</strain>
    </source>
</reference>
<protein>
    <submittedName>
        <fullName evidence="1">Uncharacterized protein</fullName>
    </submittedName>
</protein>
<accession>Q3BKH5</accession>
<dbReference type="AlphaFoldDB" id="Q3BKH5"/>
<dbReference type="EMBL" id="AM085146">
    <property type="protein sequence ID" value="CAJ30051.1"/>
    <property type="molecule type" value="Genomic_DNA"/>
</dbReference>